<evidence type="ECO:0000313" key="1">
    <source>
        <dbReference type="EMBL" id="MCD7473440.1"/>
    </source>
</evidence>
<evidence type="ECO:0000313" key="2">
    <source>
        <dbReference type="Proteomes" id="UP000823775"/>
    </source>
</evidence>
<organism evidence="1 2">
    <name type="scientific">Datura stramonium</name>
    <name type="common">Jimsonweed</name>
    <name type="synonym">Common thornapple</name>
    <dbReference type="NCBI Taxonomy" id="4076"/>
    <lineage>
        <taxon>Eukaryota</taxon>
        <taxon>Viridiplantae</taxon>
        <taxon>Streptophyta</taxon>
        <taxon>Embryophyta</taxon>
        <taxon>Tracheophyta</taxon>
        <taxon>Spermatophyta</taxon>
        <taxon>Magnoliopsida</taxon>
        <taxon>eudicotyledons</taxon>
        <taxon>Gunneridae</taxon>
        <taxon>Pentapetalae</taxon>
        <taxon>asterids</taxon>
        <taxon>lamiids</taxon>
        <taxon>Solanales</taxon>
        <taxon>Solanaceae</taxon>
        <taxon>Solanoideae</taxon>
        <taxon>Datureae</taxon>
        <taxon>Datura</taxon>
    </lineage>
</organism>
<comment type="caution">
    <text evidence="1">The sequence shown here is derived from an EMBL/GenBank/DDBJ whole genome shotgun (WGS) entry which is preliminary data.</text>
</comment>
<dbReference type="EMBL" id="JACEIK010001972">
    <property type="protein sequence ID" value="MCD7473440.1"/>
    <property type="molecule type" value="Genomic_DNA"/>
</dbReference>
<protein>
    <submittedName>
        <fullName evidence="1">Uncharacterized protein</fullName>
    </submittedName>
</protein>
<accession>A0ABS8TSJ5</accession>
<proteinExistence type="predicted"/>
<sequence length="93" mass="10917">MDHTKSLHLTKNTKPRTRCRAATGMHMQQDRMKKVLEASTEETKRMRKTLSMAKPLRYVNNSMDKMAYFRIGEMYLIGLEFVSPSILYIKEDS</sequence>
<keyword evidence="2" id="KW-1185">Reference proteome</keyword>
<gene>
    <name evidence="1" type="ORF">HAX54_015309</name>
</gene>
<dbReference type="Proteomes" id="UP000823775">
    <property type="component" value="Unassembled WGS sequence"/>
</dbReference>
<name>A0ABS8TSJ5_DATST</name>
<reference evidence="1 2" key="1">
    <citation type="journal article" date="2021" name="BMC Genomics">
        <title>Datura genome reveals duplications of psychoactive alkaloid biosynthetic genes and high mutation rate following tissue culture.</title>
        <authorList>
            <person name="Rajewski A."/>
            <person name="Carter-House D."/>
            <person name="Stajich J."/>
            <person name="Litt A."/>
        </authorList>
    </citation>
    <scope>NUCLEOTIDE SEQUENCE [LARGE SCALE GENOMIC DNA]</scope>
    <source>
        <strain evidence="1">AR-01</strain>
    </source>
</reference>